<dbReference type="Proteomes" id="UP000295832">
    <property type="component" value="Unassembled WGS sequence"/>
</dbReference>
<evidence type="ECO:0000313" key="4">
    <source>
        <dbReference type="Proteomes" id="UP000295832"/>
    </source>
</evidence>
<accession>A0A4R8H374</accession>
<evidence type="ECO:0000256" key="1">
    <source>
        <dbReference type="PROSITE-ProRule" id="PRU01076"/>
    </source>
</evidence>
<proteinExistence type="predicted"/>
<keyword evidence="4" id="KW-1185">Reference proteome</keyword>
<protein>
    <submittedName>
        <fullName evidence="3">Transcriptional pleiotropic regulator of transition state genes</fullName>
    </submittedName>
</protein>
<evidence type="ECO:0000313" key="3">
    <source>
        <dbReference type="EMBL" id="TDX53180.1"/>
    </source>
</evidence>
<gene>
    <name evidence="3" type="ORF">C7959_10332</name>
</gene>
<dbReference type="GO" id="GO:0003677">
    <property type="term" value="F:DNA binding"/>
    <property type="evidence" value="ECO:0007669"/>
    <property type="project" value="UniProtKB-UniRule"/>
</dbReference>
<dbReference type="InterPro" id="IPR007159">
    <property type="entry name" value="SpoVT-AbrB_dom"/>
</dbReference>
<dbReference type="Gene3D" id="2.10.260.10">
    <property type="match status" value="1"/>
</dbReference>
<dbReference type="RefSeq" id="WP_018248890.1">
    <property type="nucleotide sequence ID" value="NZ_SOEG01000003.1"/>
</dbReference>
<dbReference type="SMART" id="SM00966">
    <property type="entry name" value="SpoVT_AbrB"/>
    <property type="match status" value="1"/>
</dbReference>
<feature type="domain" description="SpoVT-AbrB" evidence="2">
    <location>
        <begin position="5"/>
        <end position="50"/>
    </location>
</feature>
<dbReference type="AlphaFoldDB" id="A0A4R8H374"/>
<evidence type="ECO:0000259" key="2">
    <source>
        <dbReference type="PROSITE" id="PS51740"/>
    </source>
</evidence>
<organism evidence="3 4">
    <name type="scientific">Orenia marismortui</name>
    <dbReference type="NCBI Taxonomy" id="46469"/>
    <lineage>
        <taxon>Bacteria</taxon>
        <taxon>Bacillati</taxon>
        <taxon>Bacillota</taxon>
        <taxon>Clostridia</taxon>
        <taxon>Halanaerobiales</taxon>
        <taxon>Halobacteroidaceae</taxon>
        <taxon>Orenia</taxon>
    </lineage>
</organism>
<sequence length="82" mass="9478">MKSVGIVRNVDGLGRVVLPKELRMRMGIEVKDPLEIYIDEEKIIFKKYKPACVFCNESDNVVTFEDKKICSNCLEQLLEVKE</sequence>
<dbReference type="PANTHER" id="PTHR36432:SF4">
    <property type="entry name" value="TRANSITION STATE REGULATOR ABH-RELATED"/>
    <property type="match status" value="1"/>
</dbReference>
<name>A0A4R8H374_9FIRM</name>
<dbReference type="STRING" id="926561.GCA_000379025_01713"/>
<dbReference type="PANTHER" id="PTHR36432">
    <property type="match status" value="1"/>
</dbReference>
<dbReference type="EMBL" id="SOEG01000003">
    <property type="protein sequence ID" value="TDX53180.1"/>
    <property type="molecule type" value="Genomic_DNA"/>
</dbReference>
<dbReference type="PROSITE" id="PS51740">
    <property type="entry name" value="SPOVT_ABRB"/>
    <property type="match status" value="1"/>
</dbReference>
<comment type="caution">
    <text evidence="3">The sequence shown here is derived from an EMBL/GenBank/DDBJ whole genome shotgun (WGS) entry which is preliminary data.</text>
</comment>
<dbReference type="SUPFAM" id="SSF89447">
    <property type="entry name" value="AbrB/MazE/MraZ-like"/>
    <property type="match status" value="1"/>
</dbReference>
<keyword evidence="1" id="KW-0238">DNA-binding</keyword>
<dbReference type="InterPro" id="IPR052731">
    <property type="entry name" value="B_subtilis_Trans_State_Reg"/>
</dbReference>
<dbReference type="Pfam" id="PF04014">
    <property type="entry name" value="MazE_antitoxin"/>
    <property type="match status" value="1"/>
</dbReference>
<dbReference type="InterPro" id="IPR037914">
    <property type="entry name" value="SpoVT-AbrB_sf"/>
</dbReference>
<reference evidence="3 4" key="1">
    <citation type="submission" date="2019-03" db="EMBL/GenBank/DDBJ databases">
        <title>Subsurface microbial communities from deep shales in Ohio and West Virginia, USA.</title>
        <authorList>
            <person name="Wrighton K."/>
        </authorList>
    </citation>
    <scope>NUCLEOTIDE SEQUENCE [LARGE SCALE GENOMIC DNA]</scope>
    <source>
        <strain evidence="3 4">MSL 6dP</strain>
    </source>
</reference>